<accession>U6GSV6</accession>
<dbReference type="VEuPathDB" id="ToxoDB:EAH_00062650"/>
<dbReference type="GO" id="GO:0005634">
    <property type="term" value="C:nucleus"/>
    <property type="evidence" value="ECO:0007669"/>
    <property type="project" value="TreeGrafter"/>
</dbReference>
<dbReference type="PANTHER" id="PTHR11203">
    <property type="entry name" value="CLEAVAGE AND POLYADENYLATION SPECIFICITY FACTOR FAMILY MEMBER"/>
    <property type="match status" value="1"/>
</dbReference>
<proteinExistence type="predicted"/>
<dbReference type="PANTHER" id="PTHR11203:SF37">
    <property type="entry name" value="INTEGRATOR COMPLEX SUBUNIT 11"/>
    <property type="match status" value="1"/>
</dbReference>
<sequence length="220" mass="23986">MQMPFHRQLLLQERQQPTPAQHHQQAQQPPQRQLRIDRRKSGQRGDNGSPRTGTRGGDGESNSAKPVDAHSTAPPWAHCPLLQPPTALGNPQNHHFLKVGSRIATDGKSAAEGAAEPLKVTVLGAGQDVGRSAVYVRRGERGLLFDCGSHLGAKQARKLPVLNMLLELAPQQNARQETQTMEEALLQPSPLFACCTDATLISHFHMDHCGSLPSFTERLG</sequence>
<dbReference type="GeneID" id="25274335"/>
<dbReference type="InterPro" id="IPR036866">
    <property type="entry name" value="RibonucZ/Hydroxyglut_hydro"/>
</dbReference>
<dbReference type="InterPro" id="IPR050698">
    <property type="entry name" value="MBL"/>
</dbReference>
<keyword evidence="4" id="KW-1185">Reference proteome</keyword>
<protein>
    <submittedName>
        <fullName evidence="3">Integrator complex subunit 11, related</fullName>
    </submittedName>
</protein>
<evidence type="ECO:0000313" key="3">
    <source>
        <dbReference type="EMBL" id="CDI81664.1"/>
    </source>
</evidence>
<feature type="compositionally biased region" description="Low complexity" evidence="1">
    <location>
        <begin position="14"/>
        <end position="33"/>
    </location>
</feature>
<evidence type="ECO:0000256" key="1">
    <source>
        <dbReference type="SAM" id="MobiDB-lite"/>
    </source>
</evidence>
<dbReference type="EMBL" id="HG671763">
    <property type="protein sequence ID" value="CDI81664.1"/>
    <property type="molecule type" value="Genomic_DNA"/>
</dbReference>
<dbReference type="Pfam" id="PF00753">
    <property type="entry name" value="Lactamase_B"/>
    <property type="match status" value="1"/>
</dbReference>
<dbReference type="SUPFAM" id="SSF56281">
    <property type="entry name" value="Metallo-hydrolase/oxidoreductase"/>
    <property type="match status" value="1"/>
</dbReference>
<dbReference type="OrthoDB" id="10249535at2759"/>
<feature type="domain" description="Metallo-beta-lactamase" evidence="2">
    <location>
        <begin position="130"/>
        <end position="219"/>
    </location>
</feature>
<reference evidence="3" key="1">
    <citation type="submission" date="2013-10" db="EMBL/GenBank/DDBJ databases">
        <title>Genomic analysis of the causative agents of coccidiosis in chickens.</title>
        <authorList>
            <person name="Reid A.J."/>
            <person name="Blake D."/>
            <person name="Billington K."/>
            <person name="Browne H."/>
            <person name="Dunn M."/>
            <person name="Hung S."/>
            <person name="Kawahara F."/>
            <person name="Miranda-Saavedra D."/>
            <person name="Mourier T."/>
            <person name="Nagra H."/>
            <person name="Otto T.D."/>
            <person name="Rawlings N."/>
            <person name="Sanchez A."/>
            <person name="Sanders M."/>
            <person name="Subramaniam C."/>
            <person name="Tay Y."/>
            <person name="Dear P."/>
            <person name="Doerig C."/>
            <person name="Gruber A."/>
            <person name="Parkinson J."/>
            <person name="Shirley M."/>
            <person name="Wan K.L."/>
            <person name="Berriman M."/>
            <person name="Tomley F."/>
            <person name="Pain A."/>
        </authorList>
    </citation>
    <scope>NUCLEOTIDE SEQUENCE</scope>
    <source>
        <strain evidence="3">Houghton</strain>
    </source>
</reference>
<dbReference type="GO" id="GO:0004521">
    <property type="term" value="F:RNA endonuclease activity"/>
    <property type="evidence" value="ECO:0007669"/>
    <property type="project" value="TreeGrafter"/>
</dbReference>
<dbReference type="RefSeq" id="XP_013248685.1">
    <property type="nucleotide sequence ID" value="XM_013393231.1"/>
</dbReference>
<evidence type="ECO:0000313" key="4">
    <source>
        <dbReference type="Proteomes" id="UP000018050"/>
    </source>
</evidence>
<gene>
    <name evidence="3" type="ORF">EAH_00062650</name>
</gene>
<feature type="region of interest" description="Disordered" evidence="1">
    <location>
        <begin position="1"/>
        <end position="93"/>
    </location>
</feature>
<name>U6GSV6_EIMAC</name>
<dbReference type="AlphaFoldDB" id="U6GSV6"/>
<reference evidence="3" key="2">
    <citation type="submission" date="2013-10" db="EMBL/GenBank/DDBJ databases">
        <authorList>
            <person name="Aslett M."/>
        </authorList>
    </citation>
    <scope>NUCLEOTIDE SEQUENCE</scope>
    <source>
        <strain evidence="3">Houghton</strain>
    </source>
</reference>
<dbReference type="InterPro" id="IPR001279">
    <property type="entry name" value="Metallo-B-lactamas"/>
</dbReference>
<dbReference type="GO" id="GO:0016180">
    <property type="term" value="P:snRNA processing"/>
    <property type="evidence" value="ECO:0007669"/>
    <property type="project" value="TreeGrafter"/>
</dbReference>
<evidence type="ECO:0000259" key="2">
    <source>
        <dbReference type="Pfam" id="PF00753"/>
    </source>
</evidence>
<dbReference type="Proteomes" id="UP000018050">
    <property type="component" value="Unassembled WGS sequence"/>
</dbReference>
<organism evidence="3 4">
    <name type="scientific">Eimeria acervulina</name>
    <name type="common">Coccidian parasite</name>
    <dbReference type="NCBI Taxonomy" id="5801"/>
    <lineage>
        <taxon>Eukaryota</taxon>
        <taxon>Sar</taxon>
        <taxon>Alveolata</taxon>
        <taxon>Apicomplexa</taxon>
        <taxon>Conoidasida</taxon>
        <taxon>Coccidia</taxon>
        <taxon>Eucoccidiorida</taxon>
        <taxon>Eimeriorina</taxon>
        <taxon>Eimeriidae</taxon>
        <taxon>Eimeria</taxon>
    </lineage>
</organism>
<dbReference type="Gene3D" id="3.60.15.10">
    <property type="entry name" value="Ribonuclease Z/Hydroxyacylglutathione hydrolase-like"/>
    <property type="match status" value="1"/>
</dbReference>